<evidence type="ECO:0000256" key="1">
    <source>
        <dbReference type="SAM" id="Phobius"/>
    </source>
</evidence>
<accession>A0A066ZMK3</accession>
<protein>
    <recommendedName>
        <fullName evidence="4">Metal-dependent hydrolase</fullName>
    </recommendedName>
</protein>
<dbReference type="Proteomes" id="UP000027341">
    <property type="component" value="Unassembled WGS sequence"/>
</dbReference>
<evidence type="ECO:0000313" key="3">
    <source>
        <dbReference type="Proteomes" id="UP000027341"/>
    </source>
</evidence>
<feature type="transmembrane region" description="Helical" evidence="1">
    <location>
        <begin position="29"/>
        <end position="51"/>
    </location>
</feature>
<feature type="transmembrane region" description="Helical" evidence="1">
    <location>
        <begin position="151"/>
        <end position="171"/>
    </location>
</feature>
<comment type="caution">
    <text evidence="2">The sequence shown here is derived from an EMBL/GenBank/DDBJ whole genome shotgun (WGS) entry which is preliminary data.</text>
</comment>
<organism evidence="2 3">
    <name type="scientific">Hydrogenovibrio marinus</name>
    <dbReference type="NCBI Taxonomy" id="28885"/>
    <lineage>
        <taxon>Bacteria</taxon>
        <taxon>Pseudomonadati</taxon>
        <taxon>Pseudomonadota</taxon>
        <taxon>Gammaproteobacteria</taxon>
        <taxon>Thiotrichales</taxon>
        <taxon>Piscirickettsiaceae</taxon>
        <taxon>Hydrogenovibrio</taxon>
    </lineage>
</organism>
<dbReference type="EMBL" id="JMIU01000002">
    <property type="protein sequence ID" value="KDN94702.1"/>
    <property type="molecule type" value="Genomic_DNA"/>
</dbReference>
<feature type="transmembrane region" description="Helical" evidence="1">
    <location>
        <begin position="72"/>
        <end position="90"/>
    </location>
</feature>
<gene>
    <name evidence="2" type="ORF">EI16_12460</name>
</gene>
<proteinExistence type="predicted"/>
<sequence>MTRTSHLASGAILSAAAIIHYQLHSSLNIPFSWLVVFVIAIMAGATAPDWMEIPRFSKTFNRRVSMIPHRTITHWLLPWAFLFGYTFYKWTDPNNAITGYDPMLFVTLGFSMGALLHCILDWMTPEGIPVVAPFIFKNGSMYLVRKGFGEFVSMIILALITIMPATNGFFVEADSTLTHLTHKPVQTKTPQN</sequence>
<keyword evidence="1" id="KW-0472">Membrane</keyword>
<evidence type="ECO:0000313" key="2">
    <source>
        <dbReference type="EMBL" id="KDN94702.1"/>
    </source>
</evidence>
<dbReference type="AlphaFoldDB" id="A0A066ZMK3"/>
<evidence type="ECO:0008006" key="4">
    <source>
        <dbReference type="Google" id="ProtNLM"/>
    </source>
</evidence>
<dbReference type="RefSeq" id="WP_051623296.1">
    <property type="nucleotide sequence ID" value="NZ_JMIU01000002.1"/>
</dbReference>
<name>A0A066ZMK3_HYDMR</name>
<dbReference type="InterPro" id="IPR007404">
    <property type="entry name" value="YdjM-like"/>
</dbReference>
<keyword evidence="1" id="KW-1133">Transmembrane helix</keyword>
<feature type="transmembrane region" description="Helical" evidence="1">
    <location>
        <begin position="102"/>
        <end position="120"/>
    </location>
</feature>
<reference evidence="2 3" key="1">
    <citation type="submission" date="2014-04" db="EMBL/GenBank/DDBJ databases">
        <title>Draft genome sequence of Hydrogenovibrio marinus MH-110, a model organism for aerobic H2 metabolism.</title>
        <authorList>
            <person name="Cha H.J."/>
            <person name="Jo B.H."/>
            <person name="Hwang B.H."/>
        </authorList>
    </citation>
    <scope>NUCLEOTIDE SEQUENCE [LARGE SCALE GENOMIC DNA]</scope>
    <source>
        <strain evidence="2 3">MH-110</strain>
    </source>
</reference>
<keyword evidence="3" id="KW-1185">Reference proteome</keyword>
<keyword evidence="1" id="KW-0812">Transmembrane</keyword>
<dbReference type="Pfam" id="PF04307">
    <property type="entry name" value="YdjM"/>
    <property type="match status" value="1"/>
</dbReference>
<dbReference type="STRING" id="28885.EI16_12460"/>
<feature type="transmembrane region" description="Helical" evidence="1">
    <location>
        <begin position="7"/>
        <end position="23"/>
    </location>
</feature>